<reference evidence="3 4" key="1">
    <citation type="submission" date="2019-01" db="EMBL/GenBank/DDBJ databases">
        <title>Insights into ecological role of a new deltaproteobacterial order Candidatus Sinidesulfobacterales (Sva0485) by metagenomics and metatranscriptomics.</title>
        <authorList>
            <person name="Tan S."/>
            <person name="Liu J."/>
            <person name="Fang Y."/>
            <person name="Hedlund B."/>
            <person name="Lian Z.-H."/>
            <person name="Huang L.-Y."/>
            <person name="Li J.-T."/>
            <person name="Huang L.-N."/>
            <person name="Li W.-J."/>
            <person name="Jiang H.-C."/>
            <person name="Dong H.-L."/>
            <person name="Shu W.-S."/>
        </authorList>
    </citation>
    <scope>NUCLEOTIDE SEQUENCE [LARGE SCALE GENOMIC DNA]</scope>
    <source>
        <strain evidence="3">AP4</strain>
    </source>
</reference>
<evidence type="ECO:0000313" key="4">
    <source>
        <dbReference type="Proteomes" id="UP000322454"/>
    </source>
</evidence>
<evidence type="ECO:0000256" key="1">
    <source>
        <dbReference type="SAM" id="MobiDB-lite"/>
    </source>
</evidence>
<comment type="caution">
    <text evidence="3">The sequence shown here is derived from an EMBL/GenBank/DDBJ whole genome shotgun (WGS) entry which is preliminary data.</text>
</comment>
<keyword evidence="2" id="KW-1133">Transmembrane helix</keyword>
<keyword evidence="2" id="KW-0472">Membrane</keyword>
<organism evidence="3 4">
    <name type="scientific">Candidatus Acidulodesulfobacterium acidiphilum</name>
    <dbReference type="NCBI Taxonomy" id="2597224"/>
    <lineage>
        <taxon>Bacteria</taxon>
        <taxon>Deltaproteobacteria</taxon>
        <taxon>Candidatus Acidulodesulfobacterales</taxon>
        <taxon>Candidatus Acidulodesulfobacterium</taxon>
    </lineage>
</organism>
<dbReference type="EMBL" id="SHMQ01000010">
    <property type="protein sequence ID" value="RZV39476.1"/>
    <property type="molecule type" value="Genomic_DNA"/>
</dbReference>
<feature type="transmembrane region" description="Helical" evidence="2">
    <location>
        <begin position="65"/>
        <end position="86"/>
    </location>
</feature>
<evidence type="ECO:0000256" key="2">
    <source>
        <dbReference type="SAM" id="Phobius"/>
    </source>
</evidence>
<evidence type="ECO:0000313" key="3">
    <source>
        <dbReference type="EMBL" id="RZV39476.1"/>
    </source>
</evidence>
<gene>
    <name evidence="3" type="ORF">EVJ48_04605</name>
</gene>
<feature type="region of interest" description="Disordered" evidence="1">
    <location>
        <begin position="112"/>
        <end position="136"/>
    </location>
</feature>
<dbReference type="AlphaFoldDB" id="A0A520XEA0"/>
<dbReference type="Proteomes" id="UP000322454">
    <property type="component" value="Unassembled WGS sequence"/>
</dbReference>
<feature type="transmembrane region" description="Helical" evidence="2">
    <location>
        <begin position="38"/>
        <end position="59"/>
    </location>
</feature>
<accession>A0A520XEA0</accession>
<sequence length="136" mass="15392">MDKEKLGVIDNNGKVPELNEKGFQKIHPVENNKENRKLAALLAFLVFAIAGLFCLLIDFTVRNDGIFGFLAFICAWPALIIPPIIMGNTSWNKEWKESEWNEADFESDHKYGEYESREDDPITGTDYAGSDGNIYS</sequence>
<protein>
    <submittedName>
        <fullName evidence="3">Uncharacterized protein</fullName>
    </submittedName>
</protein>
<name>A0A520XEA0_9DELT</name>
<keyword evidence="2" id="KW-0812">Transmembrane</keyword>
<proteinExistence type="predicted"/>